<gene>
    <name evidence="1" type="ORF">AHOG_06460</name>
</gene>
<dbReference type="InterPro" id="IPR016181">
    <property type="entry name" value="Acyl_CoA_acyltransferase"/>
</dbReference>
<accession>A0A221VZJ4</accession>
<dbReference type="PROSITE" id="PS51186">
    <property type="entry name" value="GNAT"/>
    <property type="match status" value="1"/>
</dbReference>
<name>A0A221VZJ4_9PSEU</name>
<protein>
    <submittedName>
        <fullName evidence="1">Uncharacterized protein</fullName>
    </submittedName>
</protein>
<dbReference type="SUPFAM" id="SSF55729">
    <property type="entry name" value="Acyl-CoA N-acyltransferases (Nat)"/>
    <property type="match status" value="1"/>
</dbReference>
<evidence type="ECO:0000313" key="1">
    <source>
        <dbReference type="EMBL" id="ASO18942.1"/>
    </source>
</evidence>
<dbReference type="Gene3D" id="3.40.630.30">
    <property type="match status" value="1"/>
</dbReference>
<dbReference type="InterPro" id="IPR000182">
    <property type="entry name" value="GNAT_dom"/>
</dbReference>
<proteinExistence type="predicted"/>
<dbReference type="GO" id="GO:0016747">
    <property type="term" value="F:acyltransferase activity, transferring groups other than amino-acyl groups"/>
    <property type="evidence" value="ECO:0007669"/>
    <property type="project" value="InterPro"/>
</dbReference>
<keyword evidence="2" id="KW-1185">Reference proteome</keyword>
<evidence type="ECO:0000313" key="2">
    <source>
        <dbReference type="Proteomes" id="UP000204221"/>
    </source>
</evidence>
<dbReference type="KEGG" id="ahg:AHOG_06460"/>
<dbReference type="Proteomes" id="UP000204221">
    <property type="component" value="Chromosome"/>
</dbReference>
<dbReference type="RefSeq" id="WP_093940543.1">
    <property type="nucleotide sequence ID" value="NZ_CP022521.1"/>
</dbReference>
<dbReference type="EMBL" id="CP022521">
    <property type="protein sequence ID" value="ASO18942.1"/>
    <property type="molecule type" value="Genomic_DNA"/>
</dbReference>
<dbReference type="OrthoDB" id="7011037at2"/>
<reference evidence="1 2" key="1">
    <citation type="submission" date="2017-07" db="EMBL/GenBank/DDBJ databases">
        <title>Complete genome sequence of Actinoalloteichus hoggarensis DSM 45943, type strain of Actinoalloteichus hoggarensis.</title>
        <authorList>
            <person name="Ruckert C."/>
            <person name="Nouioui I."/>
            <person name="Willmese J."/>
            <person name="van Wezel G."/>
            <person name="Klenk H.-P."/>
            <person name="Kalinowski J."/>
            <person name="Zotchev S.B."/>
        </authorList>
    </citation>
    <scope>NUCLEOTIDE SEQUENCE [LARGE SCALE GENOMIC DNA]</scope>
    <source>
        <strain evidence="1 2">DSM 45943</strain>
    </source>
</reference>
<dbReference type="Pfam" id="PF00583">
    <property type="entry name" value="Acetyltransf_1"/>
    <property type="match status" value="1"/>
</dbReference>
<sequence length="179" mass="19550">MSGTDTDDRLARSIRIADTSDIAGVLALLDDAVKWLCENGSEGQWGSTPFSAREQAVDRVTSWVRAGYVRVAEQDHRLLGAIALGPAPDYIPPTTMPELYVIALVSGRDPAARGVGGTLLELAGRLAVGQGVDRLRLDCWGGGEGRLVRYYQSRGFEPVETFDHDGWPGQILEQRLDRR</sequence>
<dbReference type="AlphaFoldDB" id="A0A221VZJ4"/>
<organism evidence="1 2">
    <name type="scientific">Actinoalloteichus hoggarensis</name>
    <dbReference type="NCBI Taxonomy" id="1470176"/>
    <lineage>
        <taxon>Bacteria</taxon>
        <taxon>Bacillati</taxon>
        <taxon>Actinomycetota</taxon>
        <taxon>Actinomycetes</taxon>
        <taxon>Pseudonocardiales</taxon>
        <taxon>Pseudonocardiaceae</taxon>
        <taxon>Actinoalloteichus</taxon>
    </lineage>
</organism>